<name>A0ABX1TNN2_9GAMM</name>
<dbReference type="PANTHER" id="PTHR42188">
    <property type="entry name" value="23S RRNA-SPECIFIC ENDONUCLEASE VAPC20"/>
    <property type="match status" value="1"/>
</dbReference>
<dbReference type="SUPFAM" id="SSF88723">
    <property type="entry name" value="PIN domain-like"/>
    <property type="match status" value="1"/>
</dbReference>
<feature type="domain" description="PIN" evidence="1">
    <location>
        <begin position="21"/>
        <end position="115"/>
    </location>
</feature>
<dbReference type="Gene3D" id="3.40.50.1010">
    <property type="entry name" value="5'-nuclease"/>
    <property type="match status" value="1"/>
</dbReference>
<dbReference type="PANTHER" id="PTHR42188:SF1">
    <property type="entry name" value="23S RRNA-SPECIFIC ENDONUCLEASE VAPC20"/>
    <property type="match status" value="1"/>
</dbReference>
<evidence type="ECO:0000313" key="3">
    <source>
        <dbReference type="Proteomes" id="UP000760480"/>
    </source>
</evidence>
<protein>
    <submittedName>
        <fullName evidence="2">PIN domain-containing protein</fullName>
    </submittedName>
</protein>
<dbReference type="Proteomes" id="UP000760480">
    <property type="component" value="Unassembled WGS sequence"/>
</dbReference>
<reference evidence="2 3" key="1">
    <citation type="submission" date="2019-03" db="EMBL/GenBank/DDBJ databases">
        <title>Metabolic reconstructions from genomes of highly enriched 'Candidatus Accumulibacter' and 'Candidatus Competibacter' bioreactor populations.</title>
        <authorList>
            <person name="Annavajhala M.K."/>
            <person name="Welles L."/>
            <person name="Abbas B."/>
            <person name="Sorokin D."/>
            <person name="Park H."/>
            <person name="Van Loosdrecht M."/>
            <person name="Chandran K."/>
        </authorList>
    </citation>
    <scope>NUCLEOTIDE SEQUENCE [LARGE SCALE GENOMIC DNA]</scope>
    <source>
        <strain evidence="2 3">SBR_G</strain>
    </source>
</reference>
<gene>
    <name evidence="2" type="ORF">E4P82_11345</name>
</gene>
<keyword evidence="3" id="KW-1185">Reference proteome</keyword>
<accession>A0ABX1TNN2</accession>
<sequence length="123" mass="14052">MRLDPSFDDRTYRAFEAVTAKHIDTAIYVFDETVTFFNSRGYHAKAVEVGNNLLDSPSVQVLQVDEPLFRAGWTLFQQHRDKRYSLTDCISFAVMRQLGIDAALAFDRHFAQAGFRMLPGQSN</sequence>
<dbReference type="InterPro" id="IPR029060">
    <property type="entry name" value="PIN-like_dom_sf"/>
</dbReference>
<proteinExistence type="predicted"/>
<dbReference type="InterPro" id="IPR039018">
    <property type="entry name" value="VapC20-like"/>
</dbReference>
<evidence type="ECO:0000259" key="1">
    <source>
        <dbReference type="Pfam" id="PF01850"/>
    </source>
</evidence>
<comment type="caution">
    <text evidence="2">The sequence shown here is derived from an EMBL/GenBank/DDBJ whole genome shotgun (WGS) entry which is preliminary data.</text>
</comment>
<evidence type="ECO:0000313" key="2">
    <source>
        <dbReference type="EMBL" id="NMQ19743.1"/>
    </source>
</evidence>
<organism evidence="2 3">
    <name type="scientific">Candidatus Competibacter phosphatis</name>
    <dbReference type="NCBI Taxonomy" id="221280"/>
    <lineage>
        <taxon>Bacteria</taxon>
        <taxon>Pseudomonadati</taxon>
        <taxon>Pseudomonadota</taxon>
        <taxon>Gammaproteobacteria</taxon>
        <taxon>Candidatus Competibacteraceae</taxon>
        <taxon>Candidatus Competibacter</taxon>
    </lineage>
</organism>
<dbReference type="InterPro" id="IPR002716">
    <property type="entry name" value="PIN_dom"/>
</dbReference>
<dbReference type="EMBL" id="SPMZ01000030">
    <property type="protein sequence ID" value="NMQ19743.1"/>
    <property type="molecule type" value="Genomic_DNA"/>
</dbReference>
<dbReference type="Pfam" id="PF01850">
    <property type="entry name" value="PIN"/>
    <property type="match status" value="1"/>
</dbReference>